<feature type="domain" description="Thioredoxin-like fold" evidence="8">
    <location>
        <begin position="86"/>
        <end position="256"/>
    </location>
</feature>
<dbReference type="GO" id="GO:0016491">
    <property type="term" value="F:oxidoreductase activity"/>
    <property type="evidence" value="ECO:0007669"/>
    <property type="project" value="UniProtKB-KW"/>
</dbReference>
<dbReference type="SUPFAM" id="SSF52833">
    <property type="entry name" value="Thioredoxin-like"/>
    <property type="match status" value="1"/>
</dbReference>
<reference evidence="9" key="1">
    <citation type="submission" date="2020-02" db="EMBL/GenBank/DDBJ databases">
        <authorList>
            <person name="Meier V. D."/>
        </authorList>
    </citation>
    <scope>NUCLEOTIDE SEQUENCE</scope>
    <source>
        <strain evidence="9">AVDCRST_MAG17</strain>
    </source>
</reference>
<evidence type="ECO:0000259" key="8">
    <source>
        <dbReference type="Pfam" id="PF13462"/>
    </source>
</evidence>
<evidence type="ECO:0000256" key="1">
    <source>
        <dbReference type="ARBA" id="ARBA00005791"/>
    </source>
</evidence>
<dbReference type="PANTHER" id="PTHR13887">
    <property type="entry name" value="GLUTATHIONE S-TRANSFERASE KAPPA"/>
    <property type="match status" value="1"/>
</dbReference>
<keyword evidence="2" id="KW-0732">Signal</keyword>
<name>A0A6J4S805_9ACTN</name>
<dbReference type="AlphaFoldDB" id="A0A6J4S805"/>
<keyword evidence="4" id="KW-1015">Disulfide bond</keyword>
<evidence type="ECO:0000256" key="3">
    <source>
        <dbReference type="ARBA" id="ARBA00023002"/>
    </source>
</evidence>
<comment type="similarity">
    <text evidence="1">Belongs to the thioredoxin family. DsbA subfamily.</text>
</comment>
<keyword evidence="7" id="KW-0472">Membrane</keyword>
<keyword evidence="3" id="KW-0560">Oxidoreductase</keyword>
<keyword evidence="7" id="KW-1133">Transmembrane helix</keyword>
<protein>
    <recommendedName>
        <fullName evidence="8">Thioredoxin-like fold domain-containing protein</fullName>
    </recommendedName>
</protein>
<dbReference type="Pfam" id="PF13462">
    <property type="entry name" value="Thioredoxin_4"/>
    <property type="match status" value="1"/>
</dbReference>
<keyword evidence="7" id="KW-0812">Transmembrane</keyword>
<organism evidence="9">
    <name type="scientific">uncultured Solirubrobacterales bacterium</name>
    <dbReference type="NCBI Taxonomy" id="768556"/>
    <lineage>
        <taxon>Bacteria</taxon>
        <taxon>Bacillati</taxon>
        <taxon>Actinomycetota</taxon>
        <taxon>Thermoleophilia</taxon>
        <taxon>Solirubrobacterales</taxon>
        <taxon>environmental samples</taxon>
    </lineage>
</organism>
<proteinExistence type="inferred from homology"/>
<dbReference type="PANTHER" id="PTHR13887:SF14">
    <property type="entry name" value="DISULFIDE BOND FORMATION PROTEIN D"/>
    <property type="match status" value="1"/>
</dbReference>
<keyword evidence="5" id="KW-0676">Redox-active center</keyword>
<dbReference type="EMBL" id="CADCVV010000040">
    <property type="protein sequence ID" value="CAA9486990.1"/>
    <property type="molecule type" value="Genomic_DNA"/>
</dbReference>
<evidence type="ECO:0000256" key="2">
    <source>
        <dbReference type="ARBA" id="ARBA00022729"/>
    </source>
</evidence>
<accession>A0A6J4S805</accession>
<dbReference type="InterPro" id="IPR036249">
    <property type="entry name" value="Thioredoxin-like_sf"/>
</dbReference>
<evidence type="ECO:0000256" key="5">
    <source>
        <dbReference type="ARBA" id="ARBA00023284"/>
    </source>
</evidence>
<evidence type="ECO:0000256" key="7">
    <source>
        <dbReference type="SAM" id="Phobius"/>
    </source>
</evidence>
<evidence type="ECO:0000256" key="4">
    <source>
        <dbReference type="ARBA" id="ARBA00023157"/>
    </source>
</evidence>
<evidence type="ECO:0000313" key="9">
    <source>
        <dbReference type="EMBL" id="CAA9486990.1"/>
    </source>
</evidence>
<feature type="region of interest" description="Disordered" evidence="6">
    <location>
        <begin position="1"/>
        <end position="31"/>
    </location>
</feature>
<dbReference type="InterPro" id="IPR012336">
    <property type="entry name" value="Thioredoxin-like_fold"/>
</dbReference>
<feature type="compositionally biased region" description="Acidic residues" evidence="6">
    <location>
        <begin position="1"/>
        <end position="11"/>
    </location>
</feature>
<dbReference type="Gene3D" id="3.40.30.10">
    <property type="entry name" value="Glutaredoxin"/>
    <property type="match status" value="1"/>
</dbReference>
<evidence type="ECO:0000256" key="6">
    <source>
        <dbReference type="SAM" id="MobiDB-lite"/>
    </source>
</evidence>
<gene>
    <name evidence="9" type="ORF">AVDCRST_MAG17-559</name>
</gene>
<sequence length="261" mass="27975">MSGQDADDGQPESDAHAPGGHPDRRQSRRTRARDLVVAAAIGVAVAVVLILVSQRSGEDPAPRSGEGGLVGVAETRATFVGIPQNGTTLGDPRAPMVLTEFVDLQCTFCAQAARQVLPGLIETYVRPGRLRLELRTAAFLGSDSVRGAKAAHAAGRRGLMWNFTELWFYNQGAEGSGYATDPFVAAIARGAGVDPRLVFDGIKSPVLAIPLRQAETQARDAKVRITPTFLLGRQPGRGKRIVPRRLTFEAFQAALEAELRR</sequence>
<feature type="transmembrane region" description="Helical" evidence="7">
    <location>
        <begin position="35"/>
        <end position="53"/>
    </location>
</feature>